<keyword evidence="2" id="KW-1185">Reference proteome</keyword>
<reference evidence="2" key="1">
    <citation type="journal article" date="2023" name="Nat. Plants">
        <title>Single-cell RNA sequencing provides a high-resolution roadmap for understanding the multicellular compartmentation of specialized metabolism.</title>
        <authorList>
            <person name="Sun S."/>
            <person name="Shen X."/>
            <person name="Li Y."/>
            <person name="Li Y."/>
            <person name="Wang S."/>
            <person name="Li R."/>
            <person name="Zhang H."/>
            <person name="Shen G."/>
            <person name="Guo B."/>
            <person name="Wei J."/>
            <person name="Xu J."/>
            <person name="St-Pierre B."/>
            <person name="Chen S."/>
            <person name="Sun C."/>
        </authorList>
    </citation>
    <scope>NUCLEOTIDE SEQUENCE [LARGE SCALE GENOMIC DNA]</scope>
</reference>
<name>A0ACC0ACK5_CATRO</name>
<dbReference type="Proteomes" id="UP001060085">
    <property type="component" value="Linkage Group LG06"/>
</dbReference>
<dbReference type="EMBL" id="CM044706">
    <property type="protein sequence ID" value="KAI5657995.1"/>
    <property type="molecule type" value="Genomic_DNA"/>
</dbReference>
<comment type="caution">
    <text evidence="1">The sequence shown here is derived from an EMBL/GenBank/DDBJ whole genome shotgun (WGS) entry which is preliminary data.</text>
</comment>
<sequence>MYRPFLRLPIHLPHRLHKHRYQPVSTSRFIFRPDHTAVIINGSFYESCGLEATSQSYMLLLKVLEKRQTILKIFGQKTTCAKNVMKSIGNEVLNVLIMCAWKSNRGEYVRYYEGCSYGAHNQGGNAYEWESKVEYSLDAYNVYEDDKAILASCSFSSSILEYILAYRRRKGVGFNTWSELKGALSDKFGVGQFERLEWSQAMGNSKRKQEMYISSQRD</sequence>
<protein>
    <submittedName>
        <fullName evidence="1">Uncharacterized protein</fullName>
    </submittedName>
</protein>
<accession>A0ACC0ACK5</accession>
<proteinExistence type="predicted"/>
<organism evidence="1 2">
    <name type="scientific">Catharanthus roseus</name>
    <name type="common">Madagascar periwinkle</name>
    <name type="synonym">Vinca rosea</name>
    <dbReference type="NCBI Taxonomy" id="4058"/>
    <lineage>
        <taxon>Eukaryota</taxon>
        <taxon>Viridiplantae</taxon>
        <taxon>Streptophyta</taxon>
        <taxon>Embryophyta</taxon>
        <taxon>Tracheophyta</taxon>
        <taxon>Spermatophyta</taxon>
        <taxon>Magnoliopsida</taxon>
        <taxon>eudicotyledons</taxon>
        <taxon>Gunneridae</taxon>
        <taxon>Pentapetalae</taxon>
        <taxon>asterids</taxon>
        <taxon>lamiids</taxon>
        <taxon>Gentianales</taxon>
        <taxon>Apocynaceae</taxon>
        <taxon>Rauvolfioideae</taxon>
        <taxon>Vinceae</taxon>
        <taxon>Catharanthinae</taxon>
        <taxon>Catharanthus</taxon>
    </lineage>
</organism>
<evidence type="ECO:0000313" key="1">
    <source>
        <dbReference type="EMBL" id="KAI5657995.1"/>
    </source>
</evidence>
<gene>
    <name evidence="1" type="ORF">M9H77_26788</name>
</gene>
<evidence type="ECO:0000313" key="2">
    <source>
        <dbReference type="Proteomes" id="UP001060085"/>
    </source>
</evidence>